<dbReference type="OrthoDB" id="3222669at2759"/>
<name>A0A5C3LAW1_COPMA</name>
<feature type="compositionally biased region" description="Polar residues" evidence="1">
    <location>
        <begin position="298"/>
        <end position="314"/>
    </location>
</feature>
<sequence>MSAVYLHHSLYTPEVMPGRSRNQSIVSSATIHTNTTFHTNTTEANTAEALLRPQDSSREIYYDDPARGPQAEAISPGSPAAWHSPNPLLVASEKSTHWGPPRRKASRRWHWIRLGLETILGGWAVYNAVRYFLAFTIFESTAGQTVSLALGVSSSLGFAFLVCAVIISWFQPRLLFNGLSYRSLTTLYWLLNYVSFLFLFAPAAINFALVFAWRDSDELQLRTKYRCYVDIDVVWSTQPQLCRGKAAVWGFWIVISTLRLLITAGFICAYYLVLVKIRRVTPMRSRTLQSKHRHKPSDTISYHSAPTSQQTRGTTLSAPLTSVSQVHLHTRQLSGGSNVSSRTGLSPRPLRSSRSHSSEDGRTASSSQIQFQSFQNSNSSGLAAVPEQEADLGSFSDHFSLLVSQIHRETDEAIELAQSDSASSKHTIDSKRRVVSDSPEPLSDDEEEEEIRAHLARDSVALGDEEEGDEDDEYDGFYARPAIPPTLGYNEFGQPYPVDTELRMMNGYVRRMPTIESMGSREMGSSIAASSLLAQNRHSYQTNMSYRDSRPPTRNTLISMVASDGMGNGSEPSHSRPHSLTVQAERLAALGLLTGQSGVSGGQDVSEVGEIVDTVQSVKIVPPPENPSHLNLPMLDHLNSTAGSRSTNFSYHTATMGSGVDESVSTLNPPGLYAPKSGGGLFFDP</sequence>
<keyword evidence="2" id="KW-0472">Membrane</keyword>
<evidence type="ECO:0000313" key="4">
    <source>
        <dbReference type="Proteomes" id="UP000307440"/>
    </source>
</evidence>
<evidence type="ECO:0000256" key="1">
    <source>
        <dbReference type="SAM" id="MobiDB-lite"/>
    </source>
</evidence>
<keyword evidence="4" id="KW-1185">Reference proteome</keyword>
<feature type="compositionally biased region" description="Acidic residues" evidence="1">
    <location>
        <begin position="463"/>
        <end position="473"/>
    </location>
</feature>
<reference evidence="3 4" key="1">
    <citation type="journal article" date="2019" name="Nat. Ecol. Evol.">
        <title>Megaphylogeny resolves global patterns of mushroom evolution.</title>
        <authorList>
            <person name="Varga T."/>
            <person name="Krizsan K."/>
            <person name="Foldi C."/>
            <person name="Dima B."/>
            <person name="Sanchez-Garcia M."/>
            <person name="Sanchez-Ramirez S."/>
            <person name="Szollosi G.J."/>
            <person name="Szarkandi J.G."/>
            <person name="Papp V."/>
            <person name="Albert L."/>
            <person name="Andreopoulos W."/>
            <person name="Angelini C."/>
            <person name="Antonin V."/>
            <person name="Barry K.W."/>
            <person name="Bougher N.L."/>
            <person name="Buchanan P."/>
            <person name="Buyck B."/>
            <person name="Bense V."/>
            <person name="Catcheside P."/>
            <person name="Chovatia M."/>
            <person name="Cooper J."/>
            <person name="Damon W."/>
            <person name="Desjardin D."/>
            <person name="Finy P."/>
            <person name="Geml J."/>
            <person name="Haridas S."/>
            <person name="Hughes K."/>
            <person name="Justo A."/>
            <person name="Karasinski D."/>
            <person name="Kautmanova I."/>
            <person name="Kiss B."/>
            <person name="Kocsube S."/>
            <person name="Kotiranta H."/>
            <person name="LaButti K.M."/>
            <person name="Lechner B.E."/>
            <person name="Liimatainen K."/>
            <person name="Lipzen A."/>
            <person name="Lukacs Z."/>
            <person name="Mihaltcheva S."/>
            <person name="Morgado L.N."/>
            <person name="Niskanen T."/>
            <person name="Noordeloos M.E."/>
            <person name="Ohm R.A."/>
            <person name="Ortiz-Santana B."/>
            <person name="Ovrebo C."/>
            <person name="Racz N."/>
            <person name="Riley R."/>
            <person name="Savchenko A."/>
            <person name="Shiryaev A."/>
            <person name="Soop K."/>
            <person name="Spirin V."/>
            <person name="Szebenyi C."/>
            <person name="Tomsovsky M."/>
            <person name="Tulloss R.E."/>
            <person name="Uehling J."/>
            <person name="Grigoriev I.V."/>
            <person name="Vagvolgyi C."/>
            <person name="Papp T."/>
            <person name="Martin F.M."/>
            <person name="Miettinen O."/>
            <person name="Hibbett D.S."/>
            <person name="Nagy L.G."/>
        </authorList>
    </citation>
    <scope>NUCLEOTIDE SEQUENCE [LARGE SCALE GENOMIC DNA]</scope>
    <source>
        <strain evidence="3 4">CBS 121175</strain>
    </source>
</reference>
<organism evidence="3 4">
    <name type="scientific">Coprinopsis marcescibilis</name>
    <name type="common">Agaric fungus</name>
    <name type="synonym">Psathyrella marcescibilis</name>
    <dbReference type="NCBI Taxonomy" id="230819"/>
    <lineage>
        <taxon>Eukaryota</taxon>
        <taxon>Fungi</taxon>
        <taxon>Dikarya</taxon>
        <taxon>Basidiomycota</taxon>
        <taxon>Agaricomycotina</taxon>
        <taxon>Agaricomycetes</taxon>
        <taxon>Agaricomycetidae</taxon>
        <taxon>Agaricales</taxon>
        <taxon>Agaricineae</taxon>
        <taxon>Psathyrellaceae</taxon>
        <taxon>Coprinopsis</taxon>
    </lineage>
</organism>
<protein>
    <submittedName>
        <fullName evidence="3">Uncharacterized protein</fullName>
    </submittedName>
</protein>
<evidence type="ECO:0000313" key="3">
    <source>
        <dbReference type="EMBL" id="TFK29166.1"/>
    </source>
</evidence>
<evidence type="ECO:0000256" key="2">
    <source>
        <dbReference type="SAM" id="Phobius"/>
    </source>
</evidence>
<gene>
    <name evidence="3" type="ORF">FA15DRAFT_610898</name>
</gene>
<keyword evidence="2" id="KW-1133">Transmembrane helix</keyword>
<feature type="compositionally biased region" description="Low complexity" evidence="1">
    <location>
        <begin position="340"/>
        <end position="352"/>
    </location>
</feature>
<feature type="compositionally biased region" description="Basic and acidic residues" evidence="1">
    <location>
        <begin position="426"/>
        <end position="435"/>
    </location>
</feature>
<feature type="transmembrane region" description="Helical" evidence="2">
    <location>
        <begin position="249"/>
        <end position="274"/>
    </location>
</feature>
<dbReference type="EMBL" id="ML210151">
    <property type="protein sequence ID" value="TFK29166.1"/>
    <property type="molecule type" value="Genomic_DNA"/>
</dbReference>
<feature type="region of interest" description="Disordered" evidence="1">
    <location>
        <begin position="331"/>
        <end position="368"/>
    </location>
</feature>
<feature type="region of interest" description="Disordered" evidence="1">
    <location>
        <begin position="416"/>
        <end position="473"/>
    </location>
</feature>
<proteinExistence type="predicted"/>
<feature type="transmembrane region" description="Helical" evidence="2">
    <location>
        <begin position="145"/>
        <end position="170"/>
    </location>
</feature>
<feature type="transmembrane region" description="Helical" evidence="2">
    <location>
        <begin position="190"/>
        <end position="213"/>
    </location>
</feature>
<dbReference type="Proteomes" id="UP000307440">
    <property type="component" value="Unassembled WGS sequence"/>
</dbReference>
<feature type="transmembrane region" description="Helical" evidence="2">
    <location>
        <begin position="111"/>
        <end position="133"/>
    </location>
</feature>
<feature type="region of interest" description="Disordered" evidence="1">
    <location>
        <begin position="285"/>
        <end position="314"/>
    </location>
</feature>
<accession>A0A5C3LAW1</accession>
<dbReference type="AlphaFoldDB" id="A0A5C3LAW1"/>
<keyword evidence="2" id="KW-0812">Transmembrane</keyword>
<dbReference type="STRING" id="230819.A0A5C3LAW1"/>